<dbReference type="SUPFAM" id="SSF56731">
    <property type="entry name" value="DNA primase core"/>
    <property type="match status" value="1"/>
</dbReference>
<evidence type="ECO:0000313" key="1">
    <source>
        <dbReference type="EMBL" id="CAB5226386.1"/>
    </source>
</evidence>
<organism evidence="1">
    <name type="scientific">uncultured Caudovirales phage</name>
    <dbReference type="NCBI Taxonomy" id="2100421"/>
    <lineage>
        <taxon>Viruses</taxon>
        <taxon>Duplodnaviria</taxon>
        <taxon>Heunggongvirae</taxon>
        <taxon>Uroviricota</taxon>
        <taxon>Caudoviricetes</taxon>
        <taxon>Peduoviridae</taxon>
        <taxon>Maltschvirus</taxon>
        <taxon>Maltschvirus maltsch</taxon>
    </lineage>
</organism>
<dbReference type="GO" id="GO:0006260">
    <property type="term" value="P:DNA replication"/>
    <property type="evidence" value="ECO:0007669"/>
    <property type="project" value="InterPro"/>
</dbReference>
<dbReference type="SUPFAM" id="SSF57783">
    <property type="entry name" value="Zinc beta-ribbon"/>
    <property type="match status" value="1"/>
</dbReference>
<reference evidence="1" key="1">
    <citation type="submission" date="2020-05" db="EMBL/GenBank/DDBJ databases">
        <authorList>
            <person name="Chiriac C."/>
            <person name="Salcher M."/>
            <person name="Ghai R."/>
            <person name="Kavagutti S V."/>
        </authorList>
    </citation>
    <scope>NUCLEOTIDE SEQUENCE</scope>
</reference>
<sequence length="343" mass="40002">MTIPQEYVVQKFYTYSGGVKHNGYNHTYQGSCPICREGNSWLKKRRCYYLTKDNVICCHNCGWYSNPVKWIQELSGQTYREILNEINTYDVLPVDISREESVSITEKHEHKLPLDCINLFDPMQVEYHKDHRVVKEAIELIQRRKLDTAINRPKSLWISLTDKVHKNRLVIPFYNTEDEITFYQSRTIIKSNLDKTPKYLSKINGDKSLYNINEITADLEYIFIFEGPIDAFFVKNGTAVAGIQEKSDKMFSGIQESQINNLKFHKRIWVLDSQWLDKASKLKTKKLIDNGETVFMWPEKIGKSYKDINDVCIAANINQISPDFFIRNSHHGLKAKLMLSAIV</sequence>
<proteinExistence type="predicted"/>
<accession>A0A6J7XBV7</accession>
<dbReference type="Gene3D" id="3.90.580.10">
    <property type="entry name" value="Zinc finger, CHC2-type domain"/>
    <property type="match status" value="1"/>
</dbReference>
<dbReference type="InterPro" id="IPR036977">
    <property type="entry name" value="DNA_primase_Znf_CHC2"/>
</dbReference>
<gene>
    <name evidence="1" type="ORF">UFOVP760_162</name>
</gene>
<name>A0A6J7XBV7_9CAUD</name>
<protein>
    <submittedName>
        <fullName evidence="1">DNA primase</fullName>
    </submittedName>
</protein>
<dbReference type="GO" id="GO:0003677">
    <property type="term" value="F:DNA binding"/>
    <property type="evidence" value="ECO:0007669"/>
    <property type="project" value="InterPro"/>
</dbReference>
<dbReference type="GO" id="GO:0008270">
    <property type="term" value="F:zinc ion binding"/>
    <property type="evidence" value="ECO:0007669"/>
    <property type="project" value="InterPro"/>
</dbReference>
<dbReference type="EMBL" id="LR798360">
    <property type="protein sequence ID" value="CAB5226386.1"/>
    <property type="molecule type" value="Genomic_DNA"/>
</dbReference>